<protein>
    <submittedName>
        <fullName evidence="1">Uncharacterized protein</fullName>
    </submittedName>
</protein>
<dbReference type="AlphaFoldDB" id="A0A815AI04"/>
<gene>
    <name evidence="1" type="ORF">EDS130_LOCUS28340</name>
</gene>
<name>A0A815AI04_ADIRI</name>
<dbReference type="Proteomes" id="UP000663852">
    <property type="component" value="Unassembled WGS sequence"/>
</dbReference>
<accession>A0A815AI04</accession>
<sequence length="92" mass="10957">MELLHDKKEKLHAAYHHHHFNNISFTFHSDVRSPIDRIVQNQLQVDSTIRYNFASIDYIALCAFILDYSDYSFSCAYSDENFRYKTNKNSFV</sequence>
<evidence type="ECO:0000313" key="2">
    <source>
        <dbReference type="Proteomes" id="UP000663852"/>
    </source>
</evidence>
<dbReference type="EMBL" id="CAJNOJ010000184">
    <property type="protein sequence ID" value="CAF1257719.1"/>
    <property type="molecule type" value="Genomic_DNA"/>
</dbReference>
<reference evidence="1" key="1">
    <citation type="submission" date="2021-02" db="EMBL/GenBank/DDBJ databases">
        <authorList>
            <person name="Nowell W R."/>
        </authorList>
    </citation>
    <scope>NUCLEOTIDE SEQUENCE</scope>
</reference>
<comment type="caution">
    <text evidence="1">The sequence shown here is derived from an EMBL/GenBank/DDBJ whole genome shotgun (WGS) entry which is preliminary data.</text>
</comment>
<proteinExistence type="predicted"/>
<organism evidence="1 2">
    <name type="scientific">Adineta ricciae</name>
    <name type="common">Rotifer</name>
    <dbReference type="NCBI Taxonomy" id="249248"/>
    <lineage>
        <taxon>Eukaryota</taxon>
        <taxon>Metazoa</taxon>
        <taxon>Spiralia</taxon>
        <taxon>Gnathifera</taxon>
        <taxon>Rotifera</taxon>
        <taxon>Eurotatoria</taxon>
        <taxon>Bdelloidea</taxon>
        <taxon>Adinetida</taxon>
        <taxon>Adinetidae</taxon>
        <taxon>Adineta</taxon>
    </lineage>
</organism>
<evidence type="ECO:0000313" key="1">
    <source>
        <dbReference type="EMBL" id="CAF1257719.1"/>
    </source>
</evidence>